<evidence type="ECO:0000313" key="2">
    <source>
        <dbReference type="EMBL" id="RRO85481.1"/>
    </source>
</evidence>
<organism evidence="2 3">
    <name type="scientific">Corynebacterium bovis</name>
    <dbReference type="NCBI Taxonomy" id="36808"/>
    <lineage>
        <taxon>Bacteria</taxon>
        <taxon>Bacillati</taxon>
        <taxon>Actinomycetota</taxon>
        <taxon>Actinomycetes</taxon>
        <taxon>Mycobacteriales</taxon>
        <taxon>Corynebacteriaceae</taxon>
        <taxon>Corynebacterium</taxon>
    </lineage>
</organism>
<name>A0A3R8QF95_9CORY</name>
<dbReference type="Gene3D" id="3.20.20.190">
    <property type="entry name" value="Phosphatidylinositol (PI) phosphodiesterase"/>
    <property type="match status" value="1"/>
</dbReference>
<comment type="caution">
    <text evidence="2">The sequence shown here is derived from an EMBL/GenBank/DDBJ whole genome shotgun (WGS) entry which is preliminary data.</text>
</comment>
<sequence length="278" mass="31014">MKIIAHRGASGYRPEQTMAAYELAADQEADGWECDIRLTADNEVVCFHDSTVNRVSDGQGAVADMTLADLRALDVGAGQPERAGGRRHSVVTLRELITFTMDRRAGLPDTDGPELFVETKNSEQFGGQLEALLNRELHRAGIDRAPFVHVISFSPRSLDRFHRINPAVNRILLRRQYRMWVPLPLPRGLRGGDTGRHEAGTAGCDAGYGVLRARLRPRAVDTRAGRAYLFTANREEDVRWAARHNVGWLATDVLDRALAWRDDSAAVEFRRAGVRVHQ</sequence>
<dbReference type="PANTHER" id="PTHR46211:SF13">
    <property type="entry name" value="GLYCEROPHOSPHODIESTER PHOSPHODIESTERASE 1-RELATED"/>
    <property type="match status" value="1"/>
</dbReference>
<gene>
    <name evidence="2" type="ORF">CXF48_10770</name>
</gene>
<dbReference type="SUPFAM" id="SSF51695">
    <property type="entry name" value="PLC-like phosphodiesterases"/>
    <property type="match status" value="1"/>
</dbReference>
<dbReference type="GO" id="GO:0008081">
    <property type="term" value="F:phosphoric diester hydrolase activity"/>
    <property type="evidence" value="ECO:0007669"/>
    <property type="project" value="InterPro"/>
</dbReference>
<dbReference type="EMBL" id="PQNK01000024">
    <property type="protein sequence ID" value="RRO85481.1"/>
    <property type="molecule type" value="Genomic_DNA"/>
</dbReference>
<evidence type="ECO:0000313" key="3">
    <source>
        <dbReference type="Proteomes" id="UP000276526"/>
    </source>
</evidence>
<dbReference type="Pfam" id="PF03009">
    <property type="entry name" value="GDPD"/>
    <property type="match status" value="1"/>
</dbReference>
<protein>
    <submittedName>
        <fullName evidence="2">Glycerophosphodiester phosphodiesterase</fullName>
    </submittedName>
</protein>
<proteinExistence type="predicted"/>
<dbReference type="InterPro" id="IPR017946">
    <property type="entry name" value="PLC-like_Pdiesterase_TIM-brl"/>
</dbReference>
<accession>A0A3R8QF95</accession>
<dbReference type="PANTHER" id="PTHR46211">
    <property type="entry name" value="GLYCEROPHOSPHORYL DIESTER PHOSPHODIESTERASE"/>
    <property type="match status" value="1"/>
</dbReference>
<dbReference type="RefSeq" id="WP_125207419.1">
    <property type="nucleotide sequence ID" value="NZ_PQNK01000024.1"/>
</dbReference>
<dbReference type="InterPro" id="IPR030395">
    <property type="entry name" value="GP_PDE_dom"/>
</dbReference>
<feature type="domain" description="GP-PDE" evidence="1">
    <location>
        <begin position="1"/>
        <end position="261"/>
    </location>
</feature>
<evidence type="ECO:0000259" key="1">
    <source>
        <dbReference type="PROSITE" id="PS51704"/>
    </source>
</evidence>
<dbReference type="PROSITE" id="PS51704">
    <property type="entry name" value="GP_PDE"/>
    <property type="match status" value="1"/>
</dbReference>
<dbReference type="GO" id="GO:0006629">
    <property type="term" value="P:lipid metabolic process"/>
    <property type="evidence" value="ECO:0007669"/>
    <property type="project" value="InterPro"/>
</dbReference>
<reference evidence="2 3" key="1">
    <citation type="submission" date="2018-01" db="EMBL/GenBank/DDBJ databases">
        <title>Twenty Corynebacterium bovis Genomes.</title>
        <authorList>
            <person name="Gulvik C.A."/>
        </authorList>
    </citation>
    <scope>NUCLEOTIDE SEQUENCE [LARGE SCALE GENOMIC DNA]</scope>
    <source>
        <strain evidence="2 3">F6900</strain>
    </source>
</reference>
<dbReference type="Proteomes" id="UP000276526">
    <property type="component" value="Unassembled WGS sequence"/>
</dbReference>
<dbReference type="AlphaFoldDB" id="A0A3R8QF95"/>